<evidence type="ECO:0000259" key="1">
    <source>
        <dbReference type="Pfam" id="PF09792"/>
    </source>
</evidence>
<dbReference type="InterPro" id="IPR018620">
    <property type="entry name" value="Ubiquitin3-bd_protein_But2_C"/>
</dbReference>
<gene>
    <name evidence="2" type="ORF">K469DRAFT_526303</name>
</gene>
<evidence type="ECO:0000313" key="2">
    <source>
        <dbReference type="EMBL" id="KAF2188666.1"/>
    </source>
</evidence>
<feature type="domain" description="Ubiquitin 3 binding protein But2 C-terminal" evidence="1">
    <location>
        <begin position="15"/>
        <end position="155"/>
    </location>
</feature>
<sequence>ANPEPFPSNPNTVKPTVISQYQIANGAIAYATSSGKVLKSGDGKDITTLVTFDLPAASAGQTCELHFILEPTDTTVLTGSGLMDVFTSNAAAPGDRSGWGPGNQRNNHVARLRVIKGGEATYEAGYPQTVRSFPCPVGRYPIELVGVYDKDNVEWSAAVSGAYIKY</sequence>
<evidence type="ECO:0000313" key="3">
    <source>
        <dbReference type="Proteomes" id="UP000800200"/>
    </source>
</evidence>
<name>A0A6A6EFK9_9PEZI</name>
<dbReference type="Proteomes" id="UP000800200">
    <property type="component" value="Unassembled WGS sequence"/>
</dbReference>
<dbReference type="EMBL" id="ML994623">
    <property type="protein sequence ID" value="KAF2188666.1"/>
    <property type="molecule type" value="Genomic_DNA"/>
</dbReference>
<feature type="non-terminal residue" evidence="2">
    <location>
        <position position="1"/>
    </location>
</feature>
<protein>
    <recommendedName>
        <fullName evidence="1">Ubiquitin 3 binding protein But2 C-terminal domain-containing protein</fullName>
    </recommendedName>
</protein>
<dbReference type="OrthoDB" id="5356630at2759"/>
<feature type="non-terminal residue" evidence="2">
    <location>
        <position position="166"/>
    </location>
</feature>
<dbReference type="Pfam" id="PF09792">
    <property type="entry name" value="But2"/>
    <property type="match status" value="1"/>
</dbReference>
<reference evidence="2" key="1">
    <citation type="journal article" date="2020" name="Stud. Mycol.">
        <title>101 Dothideomycetes genomes: a test case for predicting lifestyles and emergence of pathogens.</title>
        <authorList>
            <person name="Haridas S."/>
            <person name="Albert R."/>
            <person name="Binder M."/>
            <person name="Bloem J."/>
            <person name="Labutti K."/>
            <person name="Salamov A."/>
            <person name="Andreopoulos B."/>
            <person name="Baker S."/>
            <person name="Barry K."/>
            <person name="Bills G."/>
            <person name="Bluhm B."/>
            <person name="Cannon C."/>
            <person name="Castanera R."/>
            <person name="Culley D."/>
            <person name="Daum C."/>
            <person name="Ezra D."/>
            <person name="Gonzalez J."/>
            <person name="Henrissat B."/>
            <person name="Kuo A."/>
            <person name="Liang C."/>
            <person name="Lipzen A."/>
            <person name="Lutzoni F."/>
            <person name="Magnuson J."/>
            <person name="Mondo S."/>
            <person name="Nolan M."/>
            <person name="Ohm R."/>
            <person name="Pangilinan J."/>
            <person name="Park H.-J."/>
            <person name="Ramirez L."/>
            <person name="Alfaro M."/>
            <person name="Sun H."/>
            <person name="Tritt A."/>
            <person name="Yoshinaga Y."/>
            <person name="Zwiers L.-H."/>
            <person name="Turgeon B."/>
            <person name="Goodwin S."/>
            <person name="Spatafora J."/>
            <person name="Crous P."/>
            <person name="Grigoriev I."/>
        </authorList>
    </citation>
    <scope>NUCLEOTIDE SEQUENCE</scope>
    <source>
        <strain evidence="2">CBS 207.26</strain>
    </source>
</reference>
<organism evidence="2 3">
    <name type="scientific">Zopfia rhizophila CBS 207.26</name>
    <dbReference type="NCBI Taxonomy" id="1314779"/>
    <lineage>
        <taxon>Eukaryota</taxon>
        <taxon>Fungi</taxon>
        <taxon>Dikarya</taxon>
        <taxon>Ascomycota</taxon>
        <taxon>Pezizomycotina</taxon>
        <taxon>Dothideomycetes</taxon>
        <taxon>Dothideomycetes incertae sedis</taxon>
        <taxon>Zopfiaceae</taxon>
        <taxon>Zopfia</taxon>
    </lineage>
</organism>
<accession>A0A6A6EFK9</accession>
<proteinExistence type="predicted"/>
<dbReference type="AlphaFoldDB" id="A0A6A6EFK9"/>
<keyword evidence="3" id="KW-1185">Reference proteome</keyword>